<keyword evidence="10" id="KW-1185">Reference proteome</keyword>
<evidence type="ECO:0000256" key="2">
    <source>
        <dbReference type="ARBA" id="ARBA00022853"/>
    </source>
</evidence>
<feature type="compositionally biased region" description="Basic and acidic residues" evidence="6">
    <location>
        <begin position="43"/>
        <end position="52"/>
    </location>
</feature>
<dbReference type="GO" id="GO:0006325">
    <property type="term" value="P:chromatin organization"/>
    <property type="evidence" value="ECO:0007669"/>
    <property type="project" value="UniProtKB-KW"/>
</dbReference>
<dbReference type="Pfam" id="PF13921">
    <property type="entry name" value="Myb_DNA-bind_6"/>
    <property type="match status" value="1"/>
</dbReference>
<dbReference type="GO" id="GO:0005634">
    <property type="term" value="C:nucleus"/>
    <property type="evidence" value="ECO:0007669"/>
    <property type="project" value="UniProtKB-SubCell"/>
</dbReference>
<dbReference type="PROSITE" id="PS50090">
    <property type="entry name" value="MYB_LIKE"/>
    <property type="match status" value="1"/>
</dbReference>
<keyword evidence="3" id="KW-0539">Nucleus</keyword>
<name>A0A4P9W6R0_9FUNG</name>
<evidence type="ECO:0000259" key="8">
    <source>
        <dbReference type="PROSITE" id="PS51204"/>
    </source>
</evidence>
<evidence type="ECO:0000259" key="7">
    <source>
        <dbReference type="PROSITE" id="PS50090"/>
    </source>
</evidence>
<feature type="domain" description="HSA" evidence="8">
    <location>
        <begin position="240"/>
        <end position="319"/>
    </location>
</feature>
<dbReference type="InterPro" id="IPR014012">
    <property type="entry name" value="HSA_dom"/>
</dbReference>
<gene>
    <name evidence="9" type="ORF">BDK51DRAFT_32177</name>
</gene>
<feature type="region of interest" description="Disordered" evidence="6">
    <location>
        <begin position="368"/>
        <end position="392"/>
    </location>
</feature>
<keyword evidence="2" id="KW-0156">Chromatin regulator</keyword>
<dbReference type="OrthoDB" id="5364245at2759"/>
<organism evidence="9 10">
    <name type="scientific">Blyttiomyces helicus</name>
    <dbReference type="NCBI Taxonomy" id="388810"/>
    <lineage>
        <taxon>Eukaryota</taxon>
        <taxon>Fungi</taxon>
        <taxon>Fungi incertae sedis</taxon>
        <taxon>Chytridiomycota</taxon>
        <taxon>Chytridiomycota incertae sedis</taxon>
        <taxon>Chytridiomycetes</taxon>
        <taxon>Chytridiomycetes incertae sedis</taxon>
        <taxon>Blyttiomyces</taxon>
    </lineage>
</organism>
<evidence type="ECO:0000313" key="10">
    <source>
        <dbReference type="Proteomes" id="UP000269721"/>
    </source>
</evidence>
<dbReference type="EMBL" id="KZ998716">
    <property type="protein sequence ID" value="RKO85816.1"/>
    <property type="molecule type" value="Genomic_DNA"/>
</dbReference>
<dbReference type="SMART" id="SM00573">
    <property type="entry name" value="HSA"/>
    <property type="match status" value="1"/>
</dbReference>
<feature type="region of interest" description="Disordered" evidence="6">
    <location>
        <begin position="600"/>
        <end position="654"/>
    </location>
</feature>
<protein>
    <recommendedName>
        <fullName evidence="5">Vacuolar import and degradation protein 21</fullName>
    </recommendedName>
</protein>
<dbReference type="GO" id="GO:0006281">
    <property type="term" value="P:DNA repair"/>
    <property type="evidence" value="ECO:0007669"/>
    <property type="project" value="TreeGrafter"/>
</dbReference>
<reference evidence="10" key="1">
    <citation type="journal article" date="2018" name="Nat. Microbiol.">
        <title>Leveraging single-cell genomics to expand the fungal tree of life.</title>
        <authorList>
            <person name="Ahrendt S.R."/>
            <person name="Quandt C.A."/>
            <person name="Ciobanu D."/>
            <person name="Clum A."/>
            <person name="Salamov A."/>
            <person name="Andreopoulos B."/>
            <person name="Cheng J.F."/>
            <person name="Woyke T."/>
            <person name="Pelin A."/>
            <person name="Henrissat B."/>
            <person name="Reynolds N.K."/>
            <person name="Benny G.L."/>
            <person name="Smith M.E."/>
            <person name="James T.Y."/>
            <person name="Grigoriev I.V."/>
        </authorList>
    </citation>
    <scope>NUCLEOTIDE SEQUENCE [LARGE SCALE GENOMIC DNA]</scope>
</reference>
<dbReference type="GO" id="GO:0035267">
    <property type="term" value="C:NuA4 histone acetyltransferase complex"/>
    <property type="evidence" value="ECO:0007669"/>
    <property type="project" value="TreeGrafter"/>
</dbReference>
<evidence type="ECO:0000313" key="9">
    <source>
        <dbReference type="EMBL" id="RKO85816.1"/>
    </source>
</evidence>
<dbReference type="PANTHER" id="PTHR46459:SF1">
    <property type="entry name" value="E1A-BINDING PROTEIN P400"/>
    <property type="match status" value="1"/>
</dbReference>
<feature type="region of interest" description="Disordered" evidence="6">
    <location>
        <begin position="69"/>
        <end position="136"/>
    </location>
</feature>
<feature type="compositionally biased region" description="Low complexity" evidence="6">
    <location>
        <begin position="605"/>
        <end position="638"/>
    </location>
</feature>
<evidence type="ECO:0000256" key="1">
    <source>
        <dbReference type="ARBA" id="ARBA00004123"/>
    </source>
</evidence>
<dbReference type="PROSITE" id="PS51204">
    <property type="entry name" value="HSA"/>
    <property type="match status" value="1"/>
</dbReference>
<comment type="subcellular location">
    <subcellularLocation>
        <location evidence="1">Nucleus</location>
    </subcellularLocation>
</comment>
<dbReference type="InterPro" id="IPR001005">
    <property type="entry name" value="SANT/Myb"/>
</dbReference>
<evidence type="ECO:0000256" key="5">
    <source>
        <dbReference type="ARBA" id="ARBA00029670"/>
    </source>
</evidence>
<feature type="compositionally biased region" description="Low complexity" evidence="6">
    <location>
        <begin position="324"/>
        <end position="336"/>
    </location>
</feature>
<dbReference type="GO" id="GO:0003682">
    <property type="term" value="F:chromatin binding"/>
    <property type="evidence" value="ECO:0007669"/>
    <property type="project" value="TreeGrafter"/>
</dbReference>
<feature type="compositionally biased region" description="Polar residues" evidence="6">
    <location>
        <begin position="308"/>
        <end position="322"/>
    </location>
</feature>
<feature type="region of interest" description="Disordered" evidence="6">
    <location>
        <begin position="35"/>
        <end position="55"/>
    </location>
</feature>
<evidence type="ECO:0000256" key="6">
    <source>
        <dbReference type="SAM" id="MobiDB-lite"/>
    </source>
</evidence>
<evidence type="ECO:0000256" key="4">
    <source>
        <dbReference type="ARBA" id="ARBA00025178"/>
    </source>
</evidence>
<dbReference type="AlphaFoldDB" id="A0A4P9W6R0"/>
<accession>A0A4P9W6R0</accession>
<evidence type="ECO:0000256" key="3">
    <source>
        <dbReference type="ARBA" id="ARBA00023242"/>
    </source>
</evidence>
<feature type="domain" description="Myb-like" evidence="7">
    <location>
        <begin position="502"/>
        <end position="565"/>
    </location>
</feature>
<sequence length="681" mass="73100">MSKTVTTATLDTLRTSATITLPPTLSILPSPSIEISSDAVSKAGDEKRKAEAAGDDSLLATDAPALKRRRTLPPIERMVTRGISATKLKPSPETSALPATPSPVVSAGLTAPAPSSKLPLARPTKRPLPARPGATASPIKAAPAMRILSRDNGKSPKTSHRMSESIVNARAEVSSDVKGYKLYGWQLHTKANPIVGLLATAKKALSTRDWQLAREETMQNKVLNRINQLKEGKLWSFKQLRPHVPPRREKTHWDLLLDEATWMSVDFHEERKWKIATAYAMAQWVMEWHAAPDKSFLCIERHPKSTVHVETSEIQVDSTNAGPSGRRQSSSRSESSSPRRRSSSFNVKASTSTFPFLTPTEPAFDHAVPSAEATRKGKERVHHPPAPDPDKSLLHVDLEACVYFPDAHTGNPPAPPGVPTYVPFPSSKSYYREGDCDRIVPLSKLMSERRVAKDYSRWDEYGRLKEEIGPEEEVCESGITLGSVLFGERTGLHISVPPIPNQQDLARFPWTASEDDELFRLCKVLCYNWRAIADALSPARNVGGEFGGIHRRHPREVYERFAELAGPGPGAATPAAGATLGSAASSGSGASGGFVGGAGTGGAAATGAGRTAAPGTAQSTAAVPGAAGPSAGDAGARPLKNAAGRRRGRSPDAKAKLVRHFGTFDMISKCAKKRDASKLPP</sequence>
<feature type="non-terminal residue" evidence="9">
    <location>
        <position position="681"/>
    </location>
</feature>
<proteinExistence type="predicted"/>
<dbReference type="PANTHER" id="PTHR46459">
    <property type="entry name" value="E1A-BINDING PROTEIN P400-RELATED"/>
    <property type="match status" value="1"/>
</dbReference>
<dbReference type="Proteomes" id="UP000269721">
    <property type="component" value="Unassembled WGS sequence"/>
</dbReference>
<feature type="region of interest" description="Disordered" evidence="6">
    <location>
        <begin position="308"/>
        <end position="347"/>
    </location>
</feature>
<dbReference type="Pfam" id="PF07529">
    <property type="entry name" value="HSA"/>
    <property type="match status" value="1"/>
</dbReference>
<comment type="function">
    <text evidence="4">Component of the NuA4 histone acetyltransferase complex which is involved in transcriptional activation of selected genes principally by acetylation of nucleosomal histone H4 and H2A. The NuA4 complex is also involved in DNA repair.</text>
</comment>